<organism evidence="2 3">
    <name type="scientific">Pseudomonas mangiferae</name>
    <dbReference type="NCBI Taxonomy" id="2593654"/>
    <lineage>
        <taxon>Bacteria</taxon>
        <taxon>Pseudomonadati</taxon>
        <taxon>Pseudomonadota</taxon>
        <taxon>Gammaproteobacteria</taxon>
        <taxon>Pseudomonadales</taxon>
        <taxon>Pseudomonadaceae</taxon>
        <taxon>Pseudomonas</taxon>
    </lineage>
</organism>
<dbReference type="InterPro" id="IPR014553">
    <property type="entry name" value="Aminopept"/>
</dbReference>
<evidence type="ECO:0000256" key="1">
    <source>
        <dbReference type="SAM" id="MobiDB-lite"/>
    </source>
</evidence>
<accession>A0A553GWG4</accession>
<sequence>MAYPRFAALIDPLVRALVPLSLAALLNGCSGLDYYGQLARGQFDLLRARQPVAEVLATLPAQSPERRRLALSQQARTFASQALALPDNRSYRLYADIHRPYVVWNLFATEEFSLAPRLHCFPIAGCVAYRGYYQQGRARGAAALLREEGLETYIGPVQAYSTLGWFDDPILSPMLGWDDDRLVSTLFHELAHQRVYQPDDTPFNESFARFVEQQGLRQWRRSRGLADVDPRLADQEARFTELVLACRARLEALYARDLPAPAMRAAKQAEFEHLRRDYRALRDAHGWRQPGYDAWIEAPLNNAKLLPFGLYDQWVPAFAALFRQVNGDWPRFYARVEALAGLPQETRWRALGELAGPPANSAPAAPVEAPGSGPTRAAPSPSTRNRS</sequence>
<proteinExistence type="predicted"/>
<keyword evidence="2" id="KW-0378">Hydrolase</keyword>
<dbReference type="Proteomes" id="UP000315235">
    <property type="component" value="Unassembled WGS sequence"/>
</dbReference>
<gene>
    <name evidence="2" type="ORF">FM069_15710</name>
</gene>
<evidence type="ECO:0000313" key="3">
    <source>
        <dbReference type="Proteomes" id="UP000315235"/>
    </source>
</evidence>
<dbReference type="Pfam" id="PF10023">
    <property type="entry name" value="Aminopep"/>
    <property type="match status" value="1"/>
</dbReference>
<dbReference type="EMBL" id="VJOY01000011">
    <property type="protein sequence ID" value="TRX73857.1"/>
    <property type="molecule type" value="Genomic_DNA"/>
</dbReference>
<keyword evidence="2" id="KW-0031">Aminopeptidase</keyword>
<evidence type="ECO:0000313" key="2">
    <source>
        <dbReference type="EMBL" id="TRX73857.1"/>
    </source>
</evidence>
<dbReference type="AlphaFoldDB" id="A0A553GWG4"/>
<dbReference type="RefSeq" id="WP_143489316.1">
    <property type="nucleotide sequence ID" value="NZ_VJOY01000011.1"/>
</dbReference>
<keyword evidence="3" id="KW-1185">Reference proteome</keyword>
<dbReference type="PIRSF" id="PIRSF029285">
    <property type="entry name" value="Aminopept"/>
    <property type="match status" value="1"/>
</dbReference>
<dbReference type="OrthoDB" id="357991at2"/>
<reference evidence="2 3" key="1">
    <citation type="submission" date="2019-07" db="EMBL/GenBank/DDBJ databases">
        <title>Pseudomonas mangiferae sp. nov., isolated from bark of mango tree in Thailand.</title>
        <authorList>
            <person name="Srisuk N."/>
            <person name="Anurat P."/>
        </authorList>
    </citation>
    <scope>NUCLEOTIDE SEQUENCE [LARGE SCALE GENOMIC DNA]</scope>
    <source>
        <strain evidence="2 3">DMKU_BBB3-04</strain>
    </source>
</reference>
<feature type="region of interest" description="Disordered" evidence="1">
    <location>
        <begin position="351"/>
        <end position="387"/>
    </location>
</feature>
<feature type="compositionally biased region" description="Low complexity" evidence="1">
    <location>
        <begin position="355"/>
        <end position="370"/>
    </location>
</feature>
<name>A0A553GWG4_9PSED</name>
<comment type="caution">
    <text evidence="2">The sequence shown here is derived from an EMBL/GenBank/DDBJ whole genome shotgun (WGS) entry which is preliminary data.</text>
</comment>
<protein>
    <submittedName>
        <fullName evidence="2">Aminopeptidase</fullName>
    </submittedName>
</protein>
<keyword evidence="2" id="KW-0645">Protease</keyword>
<dbReference type="GO" id="GO:0004177">
    <property type="term" value="F:aminopeptidase activity"/>
    <property type="evidence" value="ECO:0007669"/>
    <property type="project" value="UniProtKB-KW"/>
</dbReference>